<dbReference type="Proteomes" id="UP000239068">
    <property type="component" value="Unassembled WGS sequence"/>
</dbReference>
<evidence type="ECO:0000313" key="3">
    <source>
        <dbReference type="EMBL" id="PQJ82737.1"/>
    </source>
</evidence>
<feature type="signal peptide" evidence="1">
    <location>
        <begin position="1"/>
        <end position="19"/>
    </location>
</feature>
<feature type="domain" description="Phage tail collar" evidence="2">
    <location>
        <begin position="142"/>
        <end position="180"/>
    </location>
</feature>
<dbReference type="SUPFAM" id="SSF88874">
    <property type="entry name" value="Receptor-binding domain of short tail fibre protein gp12"/>
    <property type="match status" value="1"/>
</dbReference>
<sequence length="299" mass="32015">MKKVYYSLLLLFIATTTLAQGIAIQGIARDNTNSAITNTDLTFTFRITKNDNTELYSETQAIKTDNFGVFSHIVSTGNPTTSAFSNVDFSITNLKMKVWVVYEGNTIAVYNQTFQYTPYAFFAEKAAFATNATNADNGVPTGSIIAYRGATAPEGWVLCNGQSLTSITGATALIALVGNTAPNLQGTFLRGTGVSTTNGKSGPALGNFQNDAFESHLHGISLNTKSTSLGNIPLSGAEWRAMNIETANSGGFTYKVLVGDDNRRNTTGIHNHTINGDVSSTGDIETRPVNYGVNYIIKL</sequence>
<dbReference type="RefSeq" id="WP_105021287.1">
    <property type="nucleotide sequence ID" value="NZ_MSCM01000001.1"/>
</dbReference>
<dbReference type="OrthoDB" id="9113831at2"/>
<proteinExistence type="predicted"/>
<organism evidence="3 4">
    <name type="scientific">Polaribacter glomeratus</name>
    <dbReference type="NCBI Taxonomy" id="102"/>
    <lineage>
        <taxon>Bacteria</taxon>
        <taxon>Pseudomonadati</taxon>
        <taxon>Bacteroidota</taxon>
        <taxon>Flavobacteriia</taxon>
        <taxon>Flavobacteriales</taxon>
        <taxon>Flavobacteriaceae</taxon>
    </lineage>
</organism>
<evidence type="ECO:0000256" key="1">
    <source>
        <dbReference type="SAM" id="SignalP"/>
    </source>
</evidence>
<evidence type="ECO:0000259" key="2">
    <source>
        <dbReference type="Pfam" id="PF07484"/>
    </source>
</evidence>
<feature type="chain" id="PRO_5015413006" description="Phage tail collar domain-containing protein" evidence="1">
    <location>
        <begin position="20"/>
        <end position="299"/>
    </location>
</feature>
<dbReference type="Pfam" id="PF07484">
    <property type="entry name" value="Collar"/>
    <property type="match status" value="1"/>
</dbReference>
<reference evidence="3 4" key="1">
    <citation type="submission" date="2016-12" db="EMBL/GenBank/DDBJ databases">
        <title>Trade-off between light-utilization and light-protection in marine flavobacteria.</title>
        <authorList>
            <person name="Kumagai Y."/>
            <person name="Yoshizawa S."/>
            <person name="Kogure K."/>
            <person name="Iwasaki W."/>
        </authorList>
    </citation>
    <scope>NUCLEOTIDE SEQUENCE [LARGE SCALE GENOMIC DNA]</scope>
    <source>
        <strain evidence="3 4">ATCC 43844</strain>
    </source>
</reference>
<gene>
    <name evidence="3" type="ORF">BTO16_09175</name>
</gene>
<dbReference type="InterPro" id="IPR011083">
    <property type="entry name" value="Phage_tail_collar_dom"/>
</dbReference>
<dbReference type="Gene3D" id="3.90.1340.10">
    <property type="entry name" value="Phage tail collar domain"/>
    <property type="match status" value="1"/>
</dbReference>
<comment type="caution">
    <text evidence="3">The sequence shown here is derived from an EMBL/GenBank/DDBJ whole genome shotgun (WGS) entry which is preliminary data.</text>
</comment>
<keyword evidence="4" id="KW-1185">Reference proteome</keyword>
<name>A0A2S7WYR6_9FLAO</name>
<evidence type="ECO:0000313" key="4">
    <source>
        <dbReference type="Proteomes" id="UP000239068"/>
    </source>
</evidence>
<dbReference type="EMBL" id="MSCM01000001">
    <property type="protein sequence ID" value="PQJ82737.1"/>
    <property type="molecule type" value="Genomic_DNA"/>
</dbReference>
<dbReference type="AlphaFoldDB" id="A0A2S7WYR6"/>
<protein>
    <recommendedName>
        <fullName evidence="2">Phage tail collar domain-containing protein</fullName>
    </recommendedName>
</protein>
<accession>A0A2S7WYR6</accession>
<dbReference type="InterPro" id="IPR037053">
    <property type="entry name" value="Phage_tail_collar_dom_sf"/>
</dbReference>
<keyword evidence="1" id="KW-0732">Signal</keyword>